<dbReference type="OrthoDB" id="8113373at2759"/>
<name>A0A0M4E6V5_DROBS</name>
<dbReference type="Proteomes" id="UP000494163">
    <property type="component" value="Chromosome 2L"/>
</dbReference>
<dbReference type="EC" id="2.3.1.87" evidence="5"/>
<sequence length="224" mass="25275">MSTNLGSKDGVLIRIMKVSDYPELKNFMGKNFFNSEPLCASSGENVQRHHEEENDKYHISMIEQGTCLLALDETQPGRIVGFVLAGAQYPSDLEKHRKEAMEMEQNVWGRICVLLSKVEIDANVFERYKAAKALYSHITNVHTSMRGKGLGGRLAAALMEVGRQQGFPLMIAYCTSYYSARQKESLGMECVYSLAYADYKNDKGEVVFKPEAPHTHLRLMLIKL</sequence>
<dbReference type="SMR" id="A0A0M4E6V5"/>
<evidence type="ECO:0000313" key="15">
    <source>
        <dbReference type="EMBL" id="ALC38377.1"/>
    </source>
</evidence>
<evidence type="ECO:0000256" key="8">
    <source>
        <dbReference type="ARBA" id="ARBA00051284"/>
    </source>
</evidence>
<accession>A0A0M4E6V5</accession>
<evidence type="ECO:0000256" key="12">
    <source>
        <dbReference type="ARBA" id="ARBA00052335"/>
    </source>
</evidence>
<comment type="catalytic activity">
    <reaction evidence="6">
        <text>dopamine + (9Z)-octadecenoyl-CoA = N-(9Z-octadecanoyl)-dopamine + CoA + H(+)</text>
        <dbReference type="Rhea" id="RHEA:51380"/>
        <dbReference type="ChEBI" id="CHEBI:15378"/>
        <dbReference type="ChEBI" id="CHEBI:31883"/>
        <dbReference type="ChEBI" id="CHEBI:57287"/>
        <dbReference type="ChEBI" id="CHEBI:57387"/>
        <dbReference type="ChEBI" id="CHEBI:59905"/>
    </reaction>
    <physiologicalReaction direction="left-to-right" evidence="6">
        <dbReference type="Rhea" id="RHEA:51381"/>
    </physiologicalReaction>
</comment>
<keyword evidence="16" id="KW-1185">Reference proteome</keyword>
<dbReference type="SUPFAM" id="SSF55729">
    <property type="entry name" value="Acyl-CoA N-acyltransferases (Nat)"/>
    <property type="match status" value="1"/>
</dbReference>
<comment type="catalytic activity">
    <reaction evidence="7">
        <text>serotonin + octadecanoyl-CoA = N-octadecanoyl-serotonin + CoA + H(+)</text>
        <dbReference type="Rhea" id="RHEA:51400"/>
        <dbReference type="ChEBI" id="CHEBI:15378"/>
        <dbReference type="ChEBI" id="CHEBI:57287"/>
        <dbReference type="ChEBI" id="CHEBI:57394"/>
        <dbReference type="ChEBI" id="CHEBI:134065"/>
        <dbReference type="ChEBI" id="CHEBI:350546"/>
    </reaction>
    <physiologicalReaction direction="left-to-right" evidence="7">
        <dbReference type="Rhea" id="RHEA:51401"/>
    </physiologicalReaction>
</comment>
<dbReference type="AlphaFoldDB" id="A0A0M4E6V5"/>
<comment type="catalytic activity">
    <reaction evidence="10">
        <text>serotonin + (9Z)-octadecenoyl-CoA = N-(9Z-octadecenoyl)-serotonin + CoA + H(+)</text>
        <dbReference type="Rhea" id="RHEA:51392"/>
        <dbReference type="ChEBI" id="CHEBI:15378"/>
        <dbReference type="ChEBI" id="CHEBI:57287"/>
        <dbReference type="ChEBI" id="CHEBI:57387"/>
        <dbReference type="ChEBI" id="CHEBI:134064"/>
        <dbReference type="ChEBI" id="CHEBI:350546"/>
    </reaction>
    <physiologicalReaction direction="left-to-right" evidence="10">
        <dbReference type="Rhea" id="RHEA:51393"/>
    </physiologicalReaction>
</comment>
<evidence type="ECO:0000313" key="16">
    <source>
        <dbReference type="Proteomes" id="UP000494163"/>
    </source>
</evidence>
<dbReference type="InterPro" id="IPR016181">
    <property type="entry name" value="Acyl_CoA_acyltransferase"/>
</dbReference>
<evidence type="ECO:0000259" key="14">
    <source>
        <dbReference type="Pfam" id="PF00583"/>
    </source>
</evidence>
<dbReference type="FunFam" id="3.40.630.30:FF:000046">
    <property type="entry name" value="Dopamine N-acetyltransferase"/>
    <property type="match status" value="1"/>
</dbReference>
<evidence type="ECO:0000256" key="10">
    <source>
        <dbReference type="ARBA" id="ARBA00051823"/>
    </source>
</evidence>
<proteinExistence type="inferred from homology"/>
<dbReference type="OMA" id="RIMVIKL"/>
<comment type="pathway">
    <text evidence="3">Aromatic compound metabolism; melatonin biosynthesis; melatonin from serotonin: step 1/2.</text>
</comment>
<evidence type="ECO:0000256" key="6">
    <source>
        <dbReference type="ARBA" id="ARBA00050189"/>
    </source>
</evidence>
<comment type="similarity">
    <text evidence="4">Belongs to the acetyltransferase family. AANAT subfamily.</text>
</comment>
<comment type="catalytic activity">
    <reaction evidence="12">
        <text>dopamine + hexadecanoyl-CoA = N-hexadecanoyl-dopamine + CoA + H(+)</text>
        <dbReference type="Rhea" id="RHEA:51376"/>
        <dbReference type="ChEBI" id="CHEBI:15378"/>
        <dbReference type="ChEBI" id="CHEBI:57287"/>
        <dbReference type="ChEBI" id="CHEBI:57379"/>
        <dbReference type="ChEBI" id="CHEBI:59905"/>
        <dbReference type="ChEBI" id="CHEBI:134058"/>
    </reaction>
    <physiologicalReaction direction="left-to-right" evidence="12">
        <dbReference type="Rhea" id="RHEA:51377"/>
    </physiologicalReaction>
</comment>
<dbReference type="EMBL" id="CP012523">
    <property type="protein sequence ID" value="ALC38377.1"/>
    <property type="molecule type" value="Genomic_DNA"/>
</dbReference>
<evidence type="ECO:0000256" key="4">
    <source>
        <dbReference type="ARBA" id="ARBA00038182"/>
    </source>
</evidence>
<keyword evidence="2" id="KW-0012">Acyltransferase</keyword>
<dbReference type="InterPro" id="IPR000182">
    <property type="entry name" value="GNAT_dom"/>
</dbReference>
<dbReference type="Gene3D" id="3.40.630.30">
    <property type="match status" value="1"/>
</dbReference>
<evidence type="ECO:0000256" key="2">
    <source>
        <dbReference type="ARBA" id="ARBA00023315"/>
    </source>
</evidence>
<dbReference type="PANTHER" id="PTHR20905:SF1">
    <property type="entry name" value="AT07410P-RELATED"/>
    <property type="match status" value="1"/>
</dbReference>
<evidence type="ECO:0000256" key="3">
    <source>
        <dbReference type="ARBA" id="ARBA00037926"/>
    </source>
</evidence>
<comment type="catalytic activity">
    <reaction evidence="13">
        <text>serotonin + acetyl-CoA = N-acetylserotonin + CoA + H(+)</text>
        <dbReference type="Rhea" id="RHEA:25217"/>
        <dbReference type="ChEBI" id="CHEBI:15378"/>
        <dbReference type="ChEBI" id="CHEBI:17697"/>
        <dbReference type="ChEBI" id="CHEBI:57287"/>
        <dbReference type="ChEBI" id="CHEBI:57288"/>
        <dbReference type="ChEBI" id="CHEBI:350546"/>
        <dbReference type="EC" id="2.3.1.87"/>
    </reaction>
    <physiologicalReaction direction="left-to-right" evidence="13">
        <dbReference type="Rhea" id="RHEA:25218"/>
    </physiologicalReaction>
</comment>
<keyword evidence="1" id="KW-0808">Transferase</keyword>
<evidence type="ECO:0000256" key="7">
    <source>
        <dbReference type="ARBA" id="ARBA00050849"/>
    </source>
</evidence>
<evidence type="ECO:0000256" key="9">
    <source>
        <dbReference type="ARBA" id="ARBA00051711"/>
    </source>
</evidence>
<feature type="domain" description="N-acetyltransferase" evidence="14">
    <location>
        <begin position="51"/>
        <end position="174"/>
    </location>
</feature>
<evidence type="ECO:0000256" key="1">
    <source>
        <dbReference type="ARBA" id="ARBA00022679"/>
    </source>
</evidence>
<evidence type="ECO:0000256" key="11">
    <source>
        <dbReference type="ARBA" id="ARBA00052178"/>
    </source>
</evidence>
<dbReference type="GO" id="GO:0004059">
    <property type="term" value="F:aralkylamine N-acetyltransferase activity"/>
    <property type="evidence" value="ECO:0007669"/>
    <property type="project" value="UniProtKB-EC"/>
</dbReference>
<gene>
    <name evidence="15" type="ORF">Dbus_chr2Lg462</name>
</gene>
<reference evidence="15 16" key="1">
    <citation type="submission" date="2015-08" db="EMBL/GenBank/DDBJ databases">
        <title>Ancestral chromatin configuration constrains chromatin evolution on differentiating sex chromosomes in Drosophila.</title>
        <authorList>
            <person name="Zhou Q."/>
            <person name="Bachtrog D."/>
        </authorList>
    </citation>
    <scope>NUCLEOTIDE SEQUENCE [LARGE SCALE GENOMIC DNA]</scope>
    <source>
        <tissue evidence="15">Whole larvae</tissue>
    </source>
</reference>
<dbReference type="Pfam" id="PF00583">
    <property type="entry name" value="Acetyltransf_1"/>
    <property type="match status" value="1"/>
</dbReference>
<dbReference type="PANTHER" id="PTHR20905">
    <property type="entry name" value="N-ACETYLTRANSFERASE-RELATED"/>
    <property type="match status" value="1"/>
</dbReference>
<comment type="catalytic activity">
    <reaction evidence="8">
        <text>serotonin + (5Z,8Z,11Z,14Z)-eicosatetraenoyl-CoA = N-[(5Z,8Z,11Z,14Z)-eicosatetraenoyl]-serotonin + CoA + H(+)</text>
        <dbReference type="Rhea" id="RHEA:51396"/>
        <dbReference type="ChEBI" id="CHEBI:15378"/>
        <dbReference type="ChEBI" id="CHEBI:57287"/>
        <dbReference type="ChEBI" id="CHEBI:57368"/>
        <dbReference type="ChEBI" id="CHEBI:132255"/>
        <dbReference type="ChEBI" id="CHEBI:350546"/>
    </reaction>
    <physiologicalReaction direction="left-to-right" evidence="8">
        <dbReference type="Rhea" id="RHEA:51397"/>
    </physiologicalReaction>
</comment>
<comment type="catalytic activity">
    <reaction evidence="11">
        <text>serotonin + hexadecanoyl-CoA = N-hexadecanoyl-serotonin + CoA + H(+)</text>
        <dbReference type="Rhea" id="RHEA:51384"/>
        <dbReference type="ChEBI" id="CHEBI:15378"/>
        <dbReference type="ChEBI" id="CHEBI:57287"/>
        <dbReference type="ChEBI" id="CHEBI:57379"/>
        <dbReference type="ChEBI" id="CHEBI:134059"/>
        <dbReference type="ChEBI" id="CHEBI:350546"/>
    </reaction>
    <physiologicalReaction direction="left-to-right" evidence="11">
        <dbReference type="Rhea" id="RHEA:51385"/>
    </physiologicalReaction>
</comment>
<evidence type="ECO:0000256" key="13">
    <source>
        <dbReference type="ARBA" id="ARBA00052491"/>
    </source>
</evidence>
<evidence type="ECO:0000256" key="5">
    <source>
        <dbReference type="ARBA" id="ARBA00039114"/>
    </source>
</evidence>
<comment type="catalytic activity">
    <reaction evidence="9">
        <text>dopamine + acetyl-CoA = N-acetyldopamine + CoA + H(+)</text>
        <dbReference type="Rhea" id="RHEA:51388"/>
        <dbReference type="ChEBI" id="CHEBI:15378"/>
        <dbReference type="ChEBI" id="CHEBI:57287"/>
        <dbReference type="ChEBI" id="CHEBI:57288"/>
        <dbReference type="ChEBI" id="CHEBI:59905"/>
        <dbReference type="ChEBI" id="CHEBI:125678"/>
    </reaction>
    <physiologicalReaction direction="left-to-right" evidence="9">
        <dbReference type="Rhea" id="RHEA:51389"/>
    </physiologicalReaction>
</comment>
<protein>
    <recommendedName>
        <fullName evidence="5">aralkylamine N-acetyltransferase</fullName>
        <ecNumber evidence="5">2.3.1.87</ecNumber>
    </recommendedName>
</protein>
<organism evidence="15 16">
    <name type="scientific">Drosophila busckii</name>
    <name type="common">Fruit fly</name>
    <dbReference type="NCBI Taxonomy" id="30019"/>
    <lineage>
        <taxon>Eukaryota</taxon>
        <taxon>Metazoa</taxon>
        <taxon>Ecdysozoa</taxon>
        <taxon>Arthropoda</taxon>
        <taxon>Hexapoda</taxon>
        <taxon>Insecta</taxon>
        <taxon>Pterygota</taxon>
        <taxon>Neoptera</taxon>
        <taxon>Endopterygota</taxon>
        <taxon>Diptera</taxon>
        <taxon>Brachycera</taxon>
        <taxon>Muscomorpha</taxon>
        <taxon>Ephydroidea</taxon>
        <taxon>Drosophilidae</taxon>
        <taxon>Drosophila</taxon>
    </lineage>
</organism>